<dbReference type="PROSITE" id="PS51186">
    <property type="entry name" value="GNAT"/>
    <property type="match status" value="1"/>
</dbReference>
<reference evidence="4 5" key="1">
    <citation type="journal article" date="2016" name="ISME J.">
        <title>Global occurrence and heterogeneity of the Roseobacter-clade species Ruegeria mobilis.</title>
        <authorList>
            <person name="Sonnenschein E."/>
            <person name="Gram L."/>
        </authorList>
    </citation>
    <scope>NUCLEOTIDE SEQUENCE [LARGE SCALE GENOMIC DNA]</scope>
    <source>
        <strain evidence="4 5">F1926</strain>
    </source>
</reference>
<dbReference type="AlphaFoldDB" id="A0A1B1A0G6"/>
<dbReference type="EMBL" id="CP015230">
    <property type="protein sequence ID" value="ANP39988.1"/>
    <property type="molecule type" value="Genomic_DNA"/>
</dbReference>
<dbReference type="InterPro" id="IPR016181">
    <property type="entry name" value="Acyl_CoA_acyltransferase"/>
</dbReference>
<evidence type="ECO:0000313" key="4">
    <source>
        <dbReference type="EMBL" id="ANP39988.1"/>
    </source>
</evidence>
<dbReference type="GeneID" id="28249034"/>
<dbReference type="STRING" id="1265309.K529_004340"/>
<dbReference type="InterPro" id="IPR000182">
    <property type="entry name" value="GNAT_dom"/>
</dbReference>
<dbReference type="RefSeq" id="WP_005676996.1">
    <property type="nucleotide sequence ID" value="NZ_CP015230.1"/>
</dbReference>
<dbReference type="SUPFAM" id="SSF55729">
    <property type="entry name" value="Acyl-CoA N-acyltransferases (Nat)"/>
    <property type="match status" value="1"/>
</dbReference>
<sequence length="156" mass="17021">MIVAPVQIPPNSPHLQEVLDLIRRSFAYMDGRIDPPSSMHHLTLDALAAQAEAGEVWAIGAPVVASVVLTPRADVLYLGKLAVSEDQRGQGLARHLIEHAVRRARALGLSAVELQTRVELVENHVTFARLGFTRSGTTAHAGYERPTSVTMRREVC</sequence>
<dbReference type="Proteomes" id="UP000013243">
    <property type="component" value="Chromosome"/>
</dbReference>
<gene>
    <name evidence="4" type="ORF">K529_004340</name>
</gene>
<dbReference type="Pfam" id="PF00583">
    <property type="entry name" value="Acetyltransf_1"/>
    <property type="match status" value="1"/>
</dbReference>
<dbReference type="KEGG" id="rmb:K529_004340"/>
<dbReference type="PANTHER" id="PTHR43877">
    <property type="entry name" value="AMINOALKYLPHOSPHONATE N-ACETYLTRANSFERASE-RELATED-RELATED"/>
    <property type="match status" value="1"/>
</dbReference>
<dbReference type="OrthoDB" id="9789603at2"/>
<dbReference type="Gene3D" id="3.40.630.30">
    <property type="match status" value="1"/>
</dbReference>
<keyword evidence="1 4" id="KW-0808">Transferase</keyword>
<dbReference type="GO" id="GO:0016747">
    <property type="term" value="F:acyltransferase activity, transferring groups other than amino-acyl groups"/>
    <property type="evidence" value="ECO:0007669"/>
    <property type="project" value="InterPro"/>
</dbReference>
<evidence type="ECO:0000256" key="2">
    <source>
        <dbReference type="ARBA" id="ARBA00023315"/>
    </source>
</evidence>
<feature type="domain" description="N-acetyltransferase" evidence="3">
    <location>
        <begin position="6"/>
        <end position="156"/>
    </location>
</feature>
<organism evidence="4 5">
    <name type="scientific">Tritonibacter mobilis F1926</name>
    <dbReference type="NCBI Taxonomy" id="1265309"/>
    <lineage>
        <taxon>Bacteria</taxon>
        <taxon>Pseudomonadati</taxon>
        <taxon>Pseudomonadota</taxon>
        <taxon>Alphaproteobacteria</taxon>
        <taxon>Rhodobacterales</taxon>
        <taxon>Paracoccaceae</taxon>
        <taxon>Tritonibacter</taxon>
    </lineage>
</organism>
<evidence type="ECO:0000256" key="1">
    <source>
        <dbReference type="ARBA" id="ARBA00022679"/>
    </source>
</evidence>
<accession>A0A1B1A0G6</accession>
<evidence type="ECO:0000259" key="3">
    <source>
        <dbReference type="PROSITE" id="PS51186"/>
    </source>
</evidence>
<dbReference type="CDD" id="cd04301">
    <property type="entry name" value="NAT_SF"/>
    <property type="match status" value="1"/>
</dbReference>
<name>A0A1B1A0G6_9RHOB</name>
<evidence type="ECO:0000313" key="5">
    <source>
        <dbReference type="Proteomes" id="UP000013243"/>
    </source>
</evidence>
<keyword evidence="2" id="KW-0012">Acyltransferase</keyword>
<proteinExistence type="predicted"/>
<protein>
    <submittedName>
        <fullName evidence="4">Acetyltransferase</fullName>
    </submittedName>
</protein>
<dbReference type="InterPro" id="IPR050832">
    <property type="entry name" value="Bact_Acetyltransf"/>
</dbReference>